<protein>
    <recommendedName>
        <fullName evidence="4">DUF3899 domain-containing protein</fullName>
    </recommendedName>
</protein>
<feature type="transmembrane region" description="Helical" evidence="1">
    <location>
        <begin position="12"/>
        <end position="32"/>
    </location>
</feature>
<dbReference type="Proteomes" id="UP000216797">
    <property type="component" value="Unassembled WGS sequence"/>
</dbReference>
<evidence type="ECO:0000313" key="3">
    <source>
        <dbReference type="Proteomes" id="UP000216797"/>
    </source>
</evidence>
<evidence type="ECO:0000313" key="2">
    <source>
        <dbReference type="EMBL" id="PAB00530.1"/>
    </source>
</evidence>
<accession>A0A267HSL3</accession>
<gene>
    <name evidence="2" type="ORF">AKL21_08545</name>
</gene>
<keyword evidence="1" id="KW-1133">Transmembrane helix</keyword>
<keyword evidence="1" id="KW-0812">Transmembrane</keyword>
<keyword evidence="3" id="KW-1185">Reference proteome</keyword>
<sequence>MKHALFGLDNLTVFLIVGLSFTTFLLFLSIMLKISNGLFWSRSLKKFQLDRNDPAYKKEREVGKTISHFILVVVPPFFIGFLLLIIWKFLIC</sequence>
<proteinExistence type="predicted"/>
<evidence type="ECO:0008006" key="4">
    <source>
        <dbReference type="Google" id="ProtNLM"/>
    </source>
</evidence>
<dbReference type="AlphaFoldDB" id="A0A267HSL3"/>
<reference evidence="2 3" key="1">
    <citation type="submission" date="2015-08" db="EMBL/GenBank/DDBJ databases">
        <title>Enterococcus genome sequence.</title>
        <authorList>
            <person name="Acedo J.Z."/>
            <person name="Vederas J.C."/>
        </authorList>
    </citation>
    <scope>NUCLEOTIDE SEQUENCE [LARGE SCALE GENOMIC DNA]</scope>
    <source>
        <strain evidence="2 3">49</strain>
    </source>
</reference>
<name>A0A267HSL3_9ENTE</name>
<keyword evidence="1" id="KW-0472">Membrane</keyword>
<comment type="caution">
    <text evidence="2">The sequence shown here is derived from an EMBL/GenBank/DDBJ whole genome shotgun (WGS) entry which is preliminary data.</text>
</comment>
<organism evidence="2 3">
    <name type="scientific">Enterococcus canintestini</name>
    <dbReference type="NCBI Taxonomy" id="317010"/>
    <lineage>
        <taxon>Bacteria</taxon>
        <taxon>Bacillati</taxon>
        <taxon>Bacillota</taxon>
        <taxon>Bacilli</taxon>
        <taxon>Lactobacillales</taxon>
        <taxon>Enterococcaceae</taxon>
        <taxon>Enterococcus</taxon>
    </lineage>
</organism>
<dbReference type="EMBL" id="LHUG01000006">
    <property type="protein sequence ID" value="PAB00530.1"/>
    <property type="molecule type" value="Genomic_DNA"/>
</dbReference>
<evidence type="ECO:0000256" key="1">
    <source>
        <dbReference type="SAM" id="Phobius"/>
    </source>
</evidence>
<feature type="transmembrane region" description="Helical" evidence="1">
    <location>
        <begin position="66"/>
        <end position="90"/>
    </location>
</feature>